<accession>A0A0A9BC46</accession>
<proteinExistence type="predicted"/>
<name>A0A0A9BC46_ARUDO</name>
<protein>
    <submittedName>
        <fullName evidence="1">Uncharacterized protein</fullName>
    </submittedName>
</protein>
<reference evidence="1" key="2">
    <citation type="journal article" date="2015" name="Data Brief">
        <title>Shoot transcriptome of the giant reed, Arundo donax.</title>
        <authorList>
            <person name="Barrero R.A."/>
            <person name="Guerrero F.D."/>
            <person name="Moolhuijzen P."/>
            <person name="Goolsby J.A."/>
            <person name="Tidwell J."/>
            <person name="Bellgard S.E."/>
            <person name="Bellgard M.I."/>
        </authorList>
    </citation>
    <scope>NUCLEOTIDE SEQUENCE</scope>
    <source>
        <tissue evidence="1">Shoot tissue taken approximately 20 cm above the soil surface</tissue>
    </source>
</reference>
<dbReference type="EMBL" id="GBRH01239095">
    <property type="protein sequence ID" value="JAD58800.1"/>
    <property type="molecule type" value="Transcribed_RNA"/>
</dbReference>
<reference evidence="1" key="1">
    <citation type="submission" date="2014-09" db="EMBL/GenBank/DDBJ databases">
        <authorList>
            <person name="Magalhaes I.L.F."/>
            <person name="Oliveira U."/>
            <person name="Santos F.R."/>
            <person name="Vidigal T.H.D.A."/>
            <person name="Brescovit A.D."/>
            <person name="Santos A.J."/>
        </authorList>
    </citation>
    <scope>NUCLEOTIDE SEQUENCE</scope>
    <source>
        <tissue evidence="1">Shoot tissue taken approximately 20 cm above the soil surface</tissue>
    </source>
</reference>
<dbReference type="AlphaFoldDB" id="A0A0A9BC46"/>
<evidence type="ECO:0000313" key="1">
    <source>
        <dbReference type="EMBL" id="JAD58800.1"/>
    </source>
</evidence>
<organism evidence="1">
    <name type="scientific">Arundo donax</name>
    <name type="common">Giant reed</name>
    <name type="synonym">Donax arundinaceus</name>
    <dbReference type="NCBI Taxonomy" id="35708"/>
    <lineage>
        <taxon>Eukaryota</taxon>
        <taxon>Viridiplantae</taxon>
        <taxon>Streptophyta</taxon>
        <taxon>Embryophyta</taxon>
        <taxon>Tracheophyta</taxon>
        <taxon>Spermatophyta</taxon>
        <taxon>Magnoliopsida</taxon>
        <taxon>Liliopsida</taxon>
        <taxon>Poales</taxon>
        <taxon>Poaceae</taxon>
        <taxon>PACMAD clade</taxon>
        <taxon>Arundinoideae</taxon>
        <taxon>Arundineae</taxon>
        <taxon>Arundo</taxon>
    </lineage>
</organism>
<sequence>MKLLSSLFFKVLPCHQSCLRDTLLNKNESSCRARTAASRGLKQRQFWAI</sequence>